<evidence type="ECO:0000313" key="1">
    <source>
        <dbReference type="EMBL" id="MRN38918.1"/>
    </source>
</evidence>
<sequence length="72" mass="8668">MNRKIEEKVADLLLWSDEAAKKLMIEIAEEHGVSIEALAELVAWERDQQERIRRRGMTEMFDEIFDNKNYWK</sequence>
<dbReference type="Proteomes" id="UP000486297">
    <property type="component" value="Unassembled WGS sequence"/>
</dbReference>
<keyword evidence="2" id="KW-1185">Reference proteome</keyword>
<protein>
    <submittedName>
        <fullName evidence="1">Uncharacterized protein</fullName>
    </submittedName>
</protein>
<dbReference type="AlphaFoldDB" id="A0A5Q3S1G8"/>
<dbReference type="Pfam" id="PF20306">
    <property type="entry name" value="Sp-DndD"/>
    <property type="match status" value="1"/>
</dbReference>
<dbReference type="EMBL" id="WJXO01000001">
    <property type="protein sequence ID" value="MRN38918.1"/>
    <property type="molecule type" value="Genomic_DNA"/>
</dbReference>
<dbReference type="RefSeq" id="WP_095501662.1">
    <property type="nucleotide sequence ID" value="NZ_CP046027.1"/>
</dbReference>
<dbReference type="InterPro" id="IPR046882">
    <property type="entry name" value="Sp-DndD"/>
</dbReference>
<gene>
    <name evidence="1" type="ORF">GJU80_10645</name>
</gene>
<organism evidence="1 2">
    <name type="scientific">Neisseria brasiliensis</name>
    <dbReference type="NCBI Taxonomy" id="2666100"/>
    <lineage>
        <taxon>Bacteria</taxon>
        <taxon>Pseudomonadati</taxon>
        <taxon>Pseudomonadota</taxon>
        <taxon>Betaproteobacteria</taxon>
        <taxon>Neisseriales</taxon>
        <taxon>Neisseriaceae</taxon>
        <taxon>Neisseria</taxon>
    </lineage>
</organism>
<proteinExistence type="predicted"/>
<name>A0A5Q3S1G8_9NEIS</name>
<accession>A0A5Q3S1G8</accession>
<reference evidence="1" key="1">
    <citation type="journal article" name="Emerg. Infect. Dis.">
        <title>Two cases of a newly characterized neisseria species.</title>
        <authorList>
            <person name="Mustapha M."/>
            <person name="Lemos A.P.S."/>
            <person name="Harrison L.H."/>
            <person name="Vantyne D."/>
            <person name="Sacchi C.T."/>
        </authorList>
    </citation>
    <scope>NUCLEOTIDE SEQUENCE</scope>
    <source>
        <strain evidence="1">N.95.16</strain>
    </source>
</reference>
<evidence type="ECO:0000313" key="2">
    <source>
        <dbReference type="Proteomes" id="UP000486297"/>
    </source>
</evidence>
<comment type="caution">
    <text evidence="1">The sequence shown here is derived from an EMBL/GenBank/DDBJ whole genome shotgun (WGS) entry which is preliminary data.</text>
</comment>